<proteinExistence type="predicted"/>
<dbReference type="SUPFAM" id="SSF53187">
    <property type="entry name" value="Zn-dependent exopeptidases"/>
    <property type="match status" value="1"/>
</dbReference>
<gene>
    <name evidence="1" type="ORF">BST86_04575</name>
</gene>
<evidence type="ECO:0008006" key="3">
    <source>
        <dbReference type="Google" id="ProtNLM"/>
    </source>
</evidence>
<dbReference type="Gene3D" id="3.40.630.40">
    <property type="entry name" value="Zn-dependent exopeptidases"/>
    <property type="match status" value="1"/>
</dbReference>
<name>A0A2S9WSF5_9FLAO</name>
<dbReference type="EMBL" id="MQUC01000003">
    <property type="protein sequence ID" value="PRP66415.1"/>
    <property type="molecule type" value="Genomic_DNA"/>
</dbReference>
<dbReference type="RefSeq" id="WP_105982253.1">
    <property type="nucleotide sequence ID" value="NZ_MQUC01000003.1"/>
</dbReference>
<dbReference type="InterPro" id="IPR007709">
    <property type="entry name" value="N-FG_amidohydro"/>
</dbReference>
<keyword evidence="2" id="KW-1185">Reference proteome</keyword>
<protein>
    <recommendedName>
        <fullName evidence="3">N-formylglutamate amidohydrolase</fullName>
    </recommendedName>
</protein>
<organism evidence="1 2">
    <name type="scientific">Nonlabens agnitus</name>
    <dbReference type="NCBI Taxonomy" id="870484"/>
    <lineage>
        <taxon>Bacteria</taxon>
        <taxon>Pseudomonadati</taxon>
        <taxon>Bacteroidota</taxon>
        <taxon>Flavobacteriia</taxon>
        <taxon>Flavobacteriales</taxon>
        <taxon>Flavobacteriaceae</taxon>
        <taxon>Nonlabens</taxon>
    </lineage>
</organism>
<evidence type="ECO:0000313" key="1">
    <source>
        <dbReference type="EMBL" id="PRP66415.1"/>
    </source>
</evidence>
<reference evidence="1 2" key="1">
    <citation type="submission" date="2016-11" db="EMBL/GenBank/DDBJ databases">
        <title>Trade-off between light-utilization and light-protection in marine flavobacteria.</title>
        <authorList>
            <person name="Kumagai Y."/>
        </authorList>
    </citation>
    <scope>NUCLEOTIDE SEQUENCE [LARGE SCALE GENOMIC DNA]</scope>
    <source>
        <strain evidence="1 2">JCM 17109</strain>
    </source>
</reference>
<evidence type="ECO:0000313" key="2">
    <source>
        <dbReference type="Proteomes" id="UP000239532"/>
    </source>
</evidence>
<comment type="caution">
    <text evidence="1">The sequence shown here is derived from an EMBL/GenBank/DDBJ whole genome shotgun (WGS) entry which is preliminary data.</text>
</comment>
<dbReference type="Pfam" id="PF05013">
    <property type="entry name" value="FGase"/>
    <property type="match status" value="1"/>
</dbReference>
<dbReference type="OrthoDB" id="9785840at2"/>
<sequence>MNKMSIRQILNKIEHEETFHAVVDDYSFSIKIDDYVPYVCAAIHDGHHFDKRLWKKCLHTEYDRWYEEDPATGTMISMLPITIIAHDSRFEYDLNRDPKNAIYETAWGKTLWKTPLSEEEKDSALQKHENFYRVILQLIVKLEELFGTTVFYDLHSYNYKRWDRKVPIFNIGTSNVDQIKYKLAIEQWKEILNKIELPIEQEVSCEINDVFQGNGFFLKYVTANSKNSLVLATEVSKIYCDEETGVVYPEVVHALKDKLKYYIQSHAYRFYDRHHTFDQ</sequence>
<dbReference type="Proteomes" id="UP000239532">
    <property type="component" value="Unassembled WGS sequence"/>
</dbReference>
<dbReference type="AlphaFoldDB" id="A0A2S9WSF5"/>
<accession>A0A2S9WSF5</accession>